<dbReference type="InterPro" id="IPR045864">
    <property type="entry name" value="aa-tRNA-synth_II/BPL/LPL"/>
</dbReference>
<feature type="domain" description="BPL/LPL catalytic" evidence="1">
    <location>
        <begin position="15"/>
        <end position="202"/>
    </location>
</feature>
<organism evidence="2 3">
    <name type="scientific">Sediminicoccus rosea</name>
    <dbReference type="NCBI Taxonomy" id="1225128"/>
    <lineage>
        <taxon>Bacteria</taxon>
        <taxon>Pseudomonadati</taxon>
        <taxon>Pseudomonadota</taxon>
        <taxon>Alphaproteobacteria</taxon>
        <taxon>Acetobacterales</taxon>
        <taxon>Roseomonadaceae</taxon>
        <taxon>Sediminicoccus</taxon>
    </lineage>
</organism>
<dbReference type="Pfam" id="PF16917">
    <property type="entry name" value="BPL_LplA_LipB_2"/>
    <property type="match status" value="1"/>
</dbReference>
<dbReference type="EMBL" id="CP137852">
    <property type="protein sequence ID" value="WPB85567.1"/>
    <property type="molecule type" value="Genomic_DNA"/>
</dbReference>
<evidence type="ECO:0000313" key="3">
    <source>
        <dbReference type="Proteomes" id="UP001305521"/>
    </source>
</evidence>
<proteinExistence type="predicted"/>
<dbReference type="Gene3D" id="3.30.930.10">
    <property type="entry name" value="Bira Bifunctional Protein, Domain 2"/>
    <property type="match status" value="1"/>
</dbReference>
<accession>A0ABZ0PJB5</accession>
<dbReference type="GO" id="GO:0016874">
    <property type="term" value="F:ligase activity"/>
    <property type="evidence" value="ECO:0007669"/>
    <property type="project" value="UniProtKB-KW"/>
</dbReference>
<evidence type="ECO:0000259" key="1">
    <source>
        <dbReference type="Pfam" id="PF16917"/>
    </source>
</evidence>
<keyword evidence="2" id="KW-0436">Ligase</keyword>
<protein>
    <submittedName>
        <fullName evidence="2">Biotin/lipoate--protein ligase family protein</fullName>
    </submittedName>
</protein>
<dbReference type="SUPFAM" id="SSF55681">
    <property type="entry name" value="Class II aaRS and biotin synthetases"/>
    <property type="match status" value="1"/>
</dbReference>
<dbReference type="Proteomes" id="UP001305521">
    <property type="component" value="Chromosome"/>
</dbReference>
<gene>
    <name evidence="2" type="ORF">R9Z33_01540</name>
</gene>
<name>A0ABZ0PJB5_9PROT</name>
<evidence type="ECO:0000313" key="2">
    <source>
        <dbReference type="EMBL" id="WPB85567.1"/>
    </source>
</evidence>
<sequence length="239" mass="25380">MHTGHQGGGDTLPPLPSLFAPVMLREGGDAMARAVELAPEGASPIASGAGTLVWVRALNRAEAAVVLEPDRPLGPARLAYLAAANALADTLSAIAPPELPVTWRWPGTLAVNGGVVGQMRLALPEGATEDAIPDWMVVGFELRLAWPESVTPGERPGETSLQEEGFEDLTPAGLTEAWARHLMANMDEWNARGPRRVAEKYLARLEEAAGEKGVKRGIDPNTGALVIHREGGRETWPIS</sequence>
<dbReference type="RefSeq" id="WP_318649538.1">
    <property type="nucleotide sequence ID" value="NZ_CP137852.1"/>
</dbReference>
<keyword evidence="3" id="KW-1185">Reference proteome</keyword>
<reference evidence="2 3" key="1">
    <citation type="submission" date="2023-11" db="EMBL/GenBank/DDBJ databases">
        <title>Arctic aerobic anoxygenic photoheterotroph Sediminicoccus rosea KRV36 adapts its photosynthesis to long days of polar summer.</title>
        <authorList>
            <person name="Tomasch J."/>
            <person name="Kopejtka K."/>
            <person name="Bily T."/>
            <person name="Gardiner A.T."/>
            <person name="Gardian Z."/>
            <person name="Shivaramu S."/>
            <person name="Koblizek M."/>
            <person name="Engelhardt F."/>
            <person name="Kaftan D."/>
        </authorList>
    </citation>
    <scope>NUCLEOTIDE SEQUENCE [LARGE SCALE GENOMIC DNA]</scope>
    <source>
        <strain evidence="2 3">R-30</strain>
    </source>
</reference>
<dbReference type="InterPro" id="IPR004143">
    <property type="entry name" value="BPL_LPL_catalytic"/>
</dbReference>